<dbReference type="AlphaFoldDB" id="A0A3G1KW93"/>
<evidence type="ECO:0008006" key="3">
    <source>
        <dbReference type="Google" id="ProtNLM"/>
    </source>
</evidence>
<evidence type="ECO:0000313" key="2">
    <source>
        <dbReference type="Proteomes" id="UP000323521"/>
    </source>
</evidence>
<reference evidence="1 2" key="1">
    <citation type="submission" date="2016-10" db="EMBL/GenBank/DDBJ databases">
        <title>Complete Genome Sequence of Peptococcaceae strain DCMF.</title>
        <authorList>
            <person name="Edwards R.J."/>
            <person name="Holland S.I."/>
            <person name="Deshpande N.P."/>
            <person name="Wong Y.K."/>
            <person name="Ertan H."/>
            <person name="Manefield M."/>
            <person name="Russell T.L."/>
            <person name="Lee M.J."/>
        </authorList>
    </citation>
    <scope>NUCLEOTIDE SEQUENCE [LARGE SCALE GENOMIC DNA]</scope>
    <source>
        <strain evidence="1 2">DCMF</strain>
    </source>
</reference>
<dbReference type="InterPro" id="IPR021617">
    <property type="entry name" value="DUF3231"/>
</dbReference>
<name>A0A3G1KW93_FORW1</name>
<sequence length="330" mass="38774">MIETEVLDLLFKKKAPKMLDTQEAFNLWDMLRTRYDSMEQIQVFQNFIHDTDFNILVKVTLYGSFEKQINELEKLMNDYGLSLPRRPPKSVRTPANTEAIEDRFVATILMTLLQENISMHLRATRSSLTSDDLRKVFAKYLKSEMEIYNKAVKYIKLKGWFGTPPIYLPDQSDVQEKLDSGEAFHLWDHLTARYDTLETTQIFKNFAHDPDFATILLMGFAGVLQKQINILEKEMDHFSLPLTDRPPKSIKSITNQDALEDEWMYRCIFTGMQFMIELHATALKQNATNDRLRSVYEEFLWEELDTLDHWIKYGKAKGWLRHAPMYKTSS</sequence>
<organism evidence="1 2">
    <name type="scientific">Formimonas warabiya</name>
    <dbReference type="NCBI Taxonomy" id="1761012"/>
    <lineage>
        <taxon>Bacteria</taxon>
        <taxon>Bacillati</taxon>
        <taxon>Bacillota</taxon>
        <taxon>Clostridia</taxon>
        <taxon>Eubacteriales</taxon>
        <taxon>Peptococcaceae</taxon>
        <taxon>Candidatus Formimonas</taxon>
    </lineage>
</organism>
<protein>
    <recommendedName>
        <fullName evidence="3">DUF3231 family protein</fullName>
    </recommendedName>
</protein>
<accession>A0A3G1KW93</accession>
<keyword evidence="2" id="KW-1185">Reference proteome</keyword>
<dbReference type="EMBL" id="CP017634">
    <property type="protein sequence ID" value="ATW26701.1"/>
    <property type="molecule type" value="Genomic_DNA"/>
</dbReference>
<gene>
    <name evidence="1" type="ORF">DCMF_19790</name>
</gene>
<dbReference type="InterPro" id="IPR012347">
    <property type="entry name" value="Ferritin-like"/>
</dbReference>
<evidence type="ECO:0000313" key="1">
    <source>
        <dbReference type="EMBL" id="ATW26701.1"/>
    </source>
</evidence>
<dbReference type="KEGG" id="fwa:DCMF_19790"/>
<dbReference type="Gene3D" id="1.20.1260.10">
    <property type="match status" value="2"/>
</dbReference>
<dbReference type="Pfam" id="PF11553">
    <property type="entry name" value="DUF3231"/>
    <property type="match status" value="2"/>
</dbReference>
<proteinExistence type="predicted"/>
<dbReference type="OrthoDB" id="1807877at2"/>
<dbReference type="Proteomes" id="UP000323521">
    <property type="component" value="Chromosome"/>
</dbReference>